<evidence type="ECO:0000313" key="1">
    <source>
        <dbReference type="EMBL" id="KOG00215.1"/>
    </source>
</evidence>
<accession>A0A0L8IFI0</accession>
<sequence>MGMIIILKDFRQKSCLLIDMTAPIDINVSVKTYQKLSKYKDLEIEISKMWNLKTKTIPIVIGALGMTAKLADYYLAQIPGNPKMAEVQKIVLMGTAHILRNILSM</sequence>
<dbReference type="AlphaFoldDB" id="A0A0L8IFI0"/>
<protein>
    <submittedName>
        <fullName evidence="1">Uncharacterized protein</fullName>
    </submittedName>
</protein>
<organism evidence="1">
    <name type="scientific">Octopus bimaculoides</name>
    <name type="common">California two-spotted octopus</name>
    <dbReference type="NCBI Taxonomy" id="37653"/>
    <lineage>
        <taxon>Eukaryota</taxon>
        <taxon>Metazoa</taxon>
        <taxon>Spiralia</taxon>
        <taxon>Lophotrochozoa</taxon>
        <taxon>Mollusca</taxon>
        <taxon>Cephalopoda</taxon>
        <taxon>Coleoidea</taxon>
        <taxon>Octopodiformes</taxon>
        <taxon>Octopoda</taxon>
        <taxon>Incirrata</taxon>
        <taxon>Octopodidae</taxon>
        <taxon>Octopus</taxon>
    </lineage>
</organism>
<dbReference type="OrthoDB" id="10030336at2759"/>
<reference evidence="1" key="1">
    <citation type="submission" date="2015-07" db="EMBL/GenBank/DDBJ databases">
        <title>MeaNS - Measles Nucleotide Surveillance Program.</title>
        <authorList>
            <person name="Tran T."/>
            <person name="Druce J."/>
        </authorList>
    </citation>
    <scope>NUCLEOTIDE SEQUENCE</scope>
    <source>
        <strain evidence="1">UCB-OBI-ISO-001</strain>
        <tissue evidence="1">Gonad</tissue>
    </source>
</reference>
<dbReference type="EMBL" id="KQ415841">
    <property type="protein sequence ID" value="KOG00215.1"/>
    <property type="molecule type" value="Genomic_DNA"/>
</dbReference>
<gene>
    <name evidence="1" type="ORF">OCBIM_22007344mg</name>
</gene>
<name>A0A0L8IFI0_OCTBM</name>
<proteinExistence type="predicted"/>